<accession>F3KJ60</accession>
<dbReference type="AlphaFoldDB" id="F3KJ60"/>
<reference evidence="2" key="1">
    <citation type="journal article" date="2011" name="PLoS ONE">
        <title>Genome of a low-salinity ammonia-oxidizing archaeon determined by single-cell and metagenomic analysis.</title>
        <authorList>
            <person name="Blainey P.C."/>
            <person name="Mosier A.C."/>
            <person name="Potanina A."/>
            <person name="Francis C.A."/>
            <person name="Quake S.R."/>
        </authorList>
    </citation>
    <scope>NUCLEOTIDE SEQUENCE [LARGE SCALE GENOMIC DNA]</scope>
    <source>
        <strain evidence="2">SFB1</strain>
    </source>
</reference>
<evidence type="ECO:0000259" key="1">
    <source>
        <dbReference type="Pfam" id="PF01978"/>
    </source>
</evidence>
<organism evidence="2">
    <name type="scientific">Candidatus Nitrosarchaeum limnium SFB1</name>
    <dbReference type="NCBI Taxonomy" id="886738"/>
    <lineage>
        <taxon>Archaea</taxon>
        <taxon>Nitrososphaerota</taxon>
        <taxon>Nitrososphaeria</taxon>
        <taxon>Nitrosopumilales</taxon>
        <taxon>Nitrosopumilaceae</taxon>
        <taxon>Nitrosarchaeum</taxon>
    </lineage>
</organism>
<dbReference type="PANTHER" id="PTHR34293">
    <property type="entry name" value="HTH-TYPE TRANSCRIPTIONAL REGULATOR TRMBL2"/>
    <property type="match status" value="1"/>
</dbReference>
<evidence type="ECO:0000313" key="2">
    <source>
        <dbReference type="EMBL" id="EGG42588.1"/>
    </source>
</evidence>
<dbReference type="STRING" id="886738.Nlim_0516"/>
<dbReference type="InterPro" id="IPR036390">
    <property type="entry name" value="WH_DNA-bd_sf"/>
</dbReference>
<dbReference type="InterPro" id="IPR036388">
    <property type="entry name" value="WH-like_DNA-bd_sf"/>
</dbReference>
<proteinExistence type="predicted"/>
<dbReference type="Gene3D" id="1.10.10.10">
    <property type="entry name" value="Winged helix-like DNA-binding domain superfamily/Winged helix DNA-binding domain"/>
    <property type="match status" value="1"/>
</dbReference>
<dbReference type="InterPro" id="IPR002831">
    <property type="entry name" value="Tscrpt_reg_TrmB_N"/>
</dbReference>
<comment type="caution">
    <text evidence="2">The sequence shown here is derived from an EMBL/GenBank/DDBJ whole genome shotgun (WGS) entry which is preliminary data.</text>
</comment>
<sequence length="110" mass="12790">MKRRKNSEIEFDNRINEINEINRSILEYILKPNQVEVYLHLNKNGVKTATSISDALRLSRTETYEILSELQKKEIVTSIYGKPTKFSAIEIDDAVTTLIDAEINKNIDRY</sequence>
<gene>
    <name evidence="2" type="ORF">Nlim_0516</name>
</gene>
<feature type="domain" description="Transcription regulator TrmB N-terminal" evidence="1">
    <location>
        <begin position="30"/>
        <end position="91"/>
    </location>
</feature>
<name>F3KJ60_9ARCH</name>
<dbReference type="EMBL" id="AEGP01000028">
    <property type="protein sequence ID" value="EGG42588.1"/>
    <property type="molecule type" value="Genomic_DNA"/>
</dbReference>
<dbReference type="Proteomes" id="UP000004348">
    <property type="component" value="Chromosome"/>
</dbReference>
<dbReference type="HOGENOM" id="CLU_2165149_0_0_2"/>
<protein>
    <recommendedName>
        <fullName evidence="1">Transcription regulator TrmB N-terminal domain-containing protein</fullName>
    </recommendedName>
</protein>
<dbReference type="InterPro" id="IPR051797">
    <property type="entry name" value="TrmB-like"/>
</dbReference>
<dbReference type="Pfam" id="PF01978">
    <property type="entry name" value="TrmB"/>
    <property type="match status" value="1"/>
</dbReference>
<dbReference type="PANTHER" id="PTHR34293:SF1">
    <property type="entry name" value="HTH-TYPE TRANSCRIPTIONAL REGULATOR TRMBL2"/>
    <property type="match status" value="1"/>
</dbReference>
<dbReference type="SUPFAM" id="SSF46785">
    <property type="entry name" value="Winged helix' DNA-binding domain"/>
    <property type="match status" value="1"/>
</dbReference>